<dbReference type="RefSeq" id="WP_140886699.1">
    <property type="nucleotide sequence ID" value="NZ_RCZP01000046.1"/>
</dbReference>
<gene>
    <name evidence="1" type="ORF">EAH89_26295</name>
</gene>
<organism evidence="1 2">
    <name type="scientific">Muricoccus nepalensis</name>
    <dbReference type="NCBI Taxonomy" id="1854500"/>
    <lineage>
        <taxon>Bacteria</taxon>
        <taxon>Pseudomonadati</taxon>
        <taxon>Pseudomonadota</taxon>
        <taxon>Alphaproteobacteria</taxon>
        <taxon>Acetobacterales</taxon>
        <taxon>Roseomonadaceae</taxon>
        <taxon>Muricoccus</taxon>
    </lineage>
</organism>
<protein>
    <submittedName>
        <fullName evidence="1">Uncharacterized protein</fullName>
    </submittedName>
</protein>
<reference evidence="1 2" key="1">
    <citation type="journal article" date="2019" name="Environ. Microbiol.">
        <title>Species interactions and distinct microbial communities in high Arctic permafrost affected cryosols are associated with the CH4 and CO2 gas fluxes.</title>
        <authorList>
            <person name="Altshuler I."/>
            <person name="Hamel J."/>
            <person name="Turney S."/>
            <person name="Magnuson E."/>
            <person name="Levesque R."/>
            <person name="Greer C."/>
            <person name="Whyte L.G."/>
        </authorList>
    </citation>
    <scope>NUCLEOTIDE SEQUENCE [LARGE SCALE GENOMIC DNA]</scope>
    <source>
        <strain evidence="1 2">S9.3B</strain>
    </source>
</reference>
<dbReference type="OrthoDB" id="8455952at2"/>
<proteinExistence type="predicted"/>
<comment type="caution">
    <text evidence="1">The sequence shown here is derived from an EMBL/GenBank/DDBJ whole genome shotgun (WGS) entry which is preliminary data.</text>
</comment>
<name>A0A502F8T0_9PROT</name>
<dbReference type="AlphaFoldDB" id="A0A502F8T0"/>
<dbReference type="EMBL" id="RCZP01000046">
    <property type="protein sequence ID" value="TPG45713.1"/>
    <property type="molecule type" value="Genomic_DNA"/>
</dbReference>
<evidence type="ECO:0000313" key="1">
    <source>
        <dbReference type="EMBL" id="TPG45713.1"/>
    </source>
</evidence>
<sequence>MVKTWGTSAPTEEKCSQCGSCYEVRQVKTPVRDKDSFNCVVCRYEMDSWNDTTYPTYRLIKREPWPRQAD</sequence>
<accession>A0A502F8T0</accession>
<keyword evidence="2" id="KW-1185">Reference proteome</keyword>
<dbReference type="Proteomes" id="UP000317078">
    <property type="component" value="Unassembled WGS sequence"/>
</dbReference>
<evidence type="ECO:0000313" key="2">
    <source>
        <dbReference type="Proteomes" id="UP000317078"/>
    </source>
</evidence>